<dbReference type="SMART" id="SM00220">
    <property type="entry name" value="S_TKc"/>
    <property type="match status" value="1"/>
</dbReference>
<keyword evidence="1 9" id="KW-0723">Serine/threonine-protein kinase</keyword>
<dbReference type="GO" id="GO:0004674">
    <property type="term" value="F:protein serine/threonine kinase activity"/>
    <property type="evidence" value="ECO:0007669"/>
    <property type="project" value="UniProtKB-KW"/>
</dbReference>
<dbReference type="PROSITE" id="PS00107">
    <property type="entry name" value="PROTEIN_KINASE_ATP"/>
    <property type="match status" value="1"/>
</dbReference>
<dbReference type="GO" id="GO:0005524">
    <property type="term" value="F:ATP binding"/>
    <property type="evidence" value="ECO:0007669"/>
    <property type="project" value="UniProtKB-UniRule"/>
</dbReference>
<dbReference type="VEuPathDB" id="TriTrypDB:TRSC58_04785"/>
<feature type="active site" description="Proton acceptor" evidence="6">
    <location>
        <position position="146"/>
    </location>
</feature>
<evidence type="ECO:0000256" key="2">
    <source>
        <dbReference type="ARBA" id="ARBA00022679"/>
    </source>
</evidence>
<comment type="caution">
    <text evidence="11">The sequence shown here is derived from an EMBL/GenBank/DDBJ whole genome shotgun (WGS) entry which is preliminary data.</text>
</comment>
<dbReference type="PIRSF" id="PIRSF000615">
    <property type="entry name" value="TyrPK_CSF1-R"/>
    <property type="match status" value="1"/>
</dbReference>
<dbReference type="Proteomes" id="UP000283634">
    <property type="component" value="Unassembled WGS sequence"/>
</dbReference>
<dbReference type="Pfam" id="PF00069">
    <property type="entry name" value="Pkinase"/>
    <property type="match status" value="1"/>
</dbReference>
<dbReference type="PANTHER" id="PTHR11584:SF369">
    <property type="entry name" value="MITOGEN-ACTIVATED PROTEIN KINASE KINASE KINASE 19-RELATED"/>
    <property type="match status" value="1"/>
</dbReference>
<organism evidence="11 12">
    <name type="scientific">Trypanosoma rangeli</name>
    <dbReference type="NCBI Taxonomy" id="5698"/>
    <lineage>
        <taxon>Eukaryota</taxon>
        <taxon>Discoba</taxon>
        <taxon>Euglenozoa</taxon>
        <taxon>Kinetoplastea</taxon>
        <taxon>Metakinetoplastina</taxon>
        <taxon>Trypanosomatida</taxon>
        <taxon>Trypanosomatidae</taxon>
        <taxon>Trypanosoma</taxon>
        <taxon>Herpetosoma</taxon>
    </lineage>
</organism>
<dbReference type="PROSITE" id="PS00108">
    <property type="entry name" value="PROTEIN_KINASE_ST"/>
    <property type="match status" value="1"/>
</dbReference>
<evidence type="ECO:0000256" key="9">
    <source>
        <dbReference type="RuleBase" id="RU000304"/>
    </source>
</evidence>
<feature type="domain" description="Protein kinase" evidence="10">
    <location>
        <begin position="25"/>
        <end position="284"/>
    </location>
</feature>
<dbReference type="CDD" id="cd06606">
    <property type="entry name" value="STKc_MAPKKK"/>
    <property type="match status" value="1"/>
</dbReference>
<dbReference type="GeneID" id="40324882"/>
<dbReference type="OMA" id="MECINQL"/>
<sequence length="313" mass="34198">MSLLSAAGANDDAQGPLTQEEMESFCCGPVLGSGSYGAVHLGILATGRLVAVKYISTQNSTKKALFQVETEVNMLKELSHPNIIRYLGCRTDHDYVLIFMEFAVAGNLTSIIRSFTGLNESVIRYYTYQMLLGLRYLHQKGVVHRDVKGENVLVDGLGVVKLADFGSSKNLLGINDHSRAGCDTLVGSPYWMAPEVIRNEPYGTKADIWSVGCTVVELLNGGVPPWRKEFDNVVSMLYLVGNTDVMLTIPEGSSELCRDFLKKCLERDTTKRPSAEELLKHPWLGLPGEELSTATKGVSNVSSSTEHLLCGCS</sequence>
<evidence type="ECO:0000256" key="4">
    <source>
        <dbReference type="ARBA" id="ARBA00022777"/>
    </source>
</evidence>
<evidence type="ECO:0000313" key="11">
    <source>
        <dbReference type="EMBL" id="RNF11313.1"/>
    </source>
</evidence>
<evidence type="ECO:0000313" key="12">
    <source>
        <dbReference type="Proteomes" id="UP000283634"/>
    </source>
</evidence>
<evidence type="ECO:0000256" key="7">
    <source>
        <dbReference type="PIRSR" id="PIRSR000615-3"/>
    </source>
</evidence>
<evidence type="ECO:0000256" key="8">
    <source>
        <dbReference type="PROSITE-ProRule" id="PRU10141"/>
    </source>
</evidence>
<keyword evidence="12" id="KW-1185">Reference proteome</keyword>
<dbReference type="PRINTS" id="PR00109">
    <property type="entry name" value="TYRKINASE"/>
</dbReference>
<dbReference type="InterPro" id="IPR011009">
    <property type="entry name" value="Kinase-like_dom_sf"/>
</dbReference>
<dbReference type="GO" id="GO:0046872">
    <property type="term" value="F:metal ion binding"/>
    <property type="evidence" value="ECO:0007669"/>
    <property type="project" value="UniProtKB-KW"/>
</dbReference>
<evidence type="ECO:0000259" key="10">
    <source>
        <dbReference type="PROSITE" id="PS50011"/>
    </source>
</evidence>
<keyword evidence="4" id="KW-0418">Kinase</keyword>
<feature type="binding site" evidence="7">
    <location>
        <position position="164"/>
    </location>
    <ligand>
        <name>Mg(2+)</name>
        <dbReference type="ChEBI" id="CHEBI:18420"/>
    </ligand>
</feature>
<evidence type="ECO:0000256" key="6">
    <source>
        <dbReference type="PIRSR" id="PIRSR000615-1"/>
    </source>
</evidence>
<dbReference type="RefSeq" id="XP_029242094.1">
    <property type="nucleotide sequence ID" value="XM_029378007.1"/>
</dbReference>
<keyword evidence="7" id="KW-0479">Metal-binding</keyword>
<dbReference type="PROSITE" id="PS50011">
    <property type="entry name" value="PROTEIN_KINASE_DOM"/>
    <property type="match status" value="1"/>
</dbReference>
<feature type="binding site" evidence="8">
    <location>
        <position position="53"/>
    </location>
    <ligand>
        <name>ATP</name>
        <dbReference type="ChEBI" id="CHEBI:30616"/>
    </ligand>
</feature>
<reference evidence="11 12" key="1">
    <citation type="journal article" date="2018" name="BMC Genomics">
        <title>Genomic comparison of Trypanosoma conorhini and Trypanosoma rangeli to Trypanosoma cruzi strains of high and low virulence.</title>
        <authorList>
            <person name="Bradwell K.R."/>
            <person name="Koparde V.N."/>
            <person name="Matveyev A.V."/>
            <person name="Serrano M.G."/>
            <person name="Alves J.M."/>
            <person name="Parikh H."/>
            <person name="Huang B."/>
            <person name="Lee V."/>
            <person name="Espinosa-Alvarez O."/>
            <person name="Ortiz P.A."/>
            <person name="Costa-Martins A.G."/>
            <person name="Teixeira M.M."/>
            <person name="Buck G.A."/>
        </authorList>
    </citation>
    <scope>NUCLEOTIDE SEQUENCE [LARGE SCALE GENOMIC DNA]</scope>
    <source>
        <strain evidence="11 12">AM80</strain>
    </source>
</reference>
<comment type="similarity">
    <text evidence="9">Belongs to the protein kinase superfamily.</text>
</comment>
<dbReference type="InterPro" id="IPR000719">
    <property type="entry name" value="Prot_kinase_dom"/>
</dbReference>
<evidence type="ECO:0000256" key="5">
    <source>
        <dbReference type="ARBA" id="ARBA00022840"/>
    </source>
</evidence>
<dbReference type="InterPro" id="IPR001245">
    <property type="entry name" value="Ser-Thr/Tyr_kinase_cat_dom"/>
</dbReference>
<accession>A0A422P0N6</accession>
<dbReference type="AlphaFoldDB" id="A0A422P0N6"/>
<dbReference type="InterPro" id="IPR008271">
    <property type="entry name" value="Ser/Thr_kinase_AS"/>
</dbReference>
<feature type="binding site" evidence="7">
    <location>
        <position position="151"/>
    </location>
    <ligand>
        <name>Mg(2+)</name>
        <dbReference type="ChEBI" id="CHEBI:18420"/>
    </ligand>
</feature>
<keyword evidence="3 8" id="KW-0547">Nucleotide-binding</keyword>
<name>A0A422P0N6_TRYRA</name>
<dbReference type="PANTHER" id="PTHR11584">
    <property type="entry name" value="SERINE/THREONINE PROTEIN KINASE"/>
    <property type="match status" value="1"/>
</dbReference>
<dbReference type="Gene3D" id="1.10.510.10">
    <property type="entry name" value="Transferase(Phosphotransferase) domain 1"/>
    <property type="match status" value="1"/>
</dbReference>
<dbReference type="SUPFAM" id="SSF56112">
    <property type="entry name" value="Protein kinase-like (PK-like)"/>
    <property type="match status" value="1"/>
</dbReference>
<dbReference type="EMBL" id="MKGL01000019">
    <property type="protein sequence ID" value="RNF11313.1"/>
    <property type="molecule type" value="Genomic_DNA"/>
</dbReference>
<evidence type="ECO:0000256" key="1">
    <source>
        <dbReference type="ARBA" id="ARBA00022527"/>
    </source>
</evidence>
<gene>
    <name evidence="11" type="ORF">TraAM80_00949</name>
</gene>
<evidence type="ECO:0000256" key="3">
    <source>
        <dbReference type="ARBA" id="ARBA00022741"/>
    </source>
</evidence>
<keyword evidence="7" id="KW-0460">Magnesium</keyword>
<dbReference type="OrthoDB" id="266718at2759"/>
<keyword evidence="2 11" id="KW-0808">Transferase</keyword>
<proteinExistence type="inferred from homology"/>
<protein>
    <recommendedName>
        <fullName evidence="10">Protein kinase domain-containing protein</fullName>
    </recommendedName>
</protein>
<dbReference type="InterPro" id="IPR017441">
    <property type="entry name" value="Protein_kinase_ATP_BS"/>
</dbReference>
<keyword evidence="5 8" id="KW-0067">ATP-binding</keyword>